<feature type="compositionally biased region" description="Low complexity" evidence="1">
    <location>
        <begin position="55"/>
        <end position="92"/>
    </location>
</feature>
<evidence type="ECO:0000256" key="1">
    <source>
        <dbReference type="SAM" id="MobiDB-lite"/>
    </source>
</evidence>
<dbReference type="Proteomes" id="UP000324022">
    <property type="component" value="Unassembled WGS sequence"/>
</dbReference>
<dbReference type="OrthoDB" id="2157103at2759"/>
<evidence type="ECO:0000313" key="2">
    <source>
        <dbReference type="EMBL" id="SPO20075.1"/>
    </source>
</evidence>
<gene>
    <name evidence="2" type="ORF">UTRI_00471_B</name>
</gene>
<evidence type="ECO:0000313" key="3">
    <source>
        <dbReference type="Proteomes" id="UP000324022"/>
    </source>
</evidence>
<reference evidence="2 3" key="1">
    <citation type="submission" date="2018-03" db="EMBL/GenBank/DDBJ databases">
        <authorList>
            <person name="Guldener U."/>
        </authorList>
    </citation>
    <scope>NUCLEOTIDE SEQUENCE [LARGE SCALE GENOMIC DNA]</scope>
    <source>
        <strain evidence="2 3">NBRC100155</strain>
    </source>
</reference>
<dbReference type="EMBL" id="OOIN01000001">
    <property type="protein sequence ID" value="SPO20075.1"/>
    <property type="molecule type" value="Genomic_DNA"/>
</dbReference>
<accession>A0A5C3DPE9</accession>
<keyword evidence="3" id="KW-1185">Reference proteome</keyword>
<organism evidence="2 3">
    <name type="scientific">Ustilago trichophora</name>
    <dbReference type="NCBI Taxonomy" id="86804"/>
    <lineage>
        <taxon>Eukaryota</taxon>
        <taxon>Fungi</taxon>
        <taxon>Dikarya</taxon>
        <taxon>Basidiomycota</taxon>
        <taxon>Ustilaginomycotina</taxon>
        <taxon>Ustilaginomycetes</taxon>
        <taxon>Ustilaginales</taxon>
        <taxon>Ustilaginaceae</taxon>
        <taxon>Ustilago</taxon>
    </lineage>
</organism>
<proteinExistence type="predicted"/>
<dbReference type="AlphaFoldDB" id="A0A5C3DPE9"/>
<feature type="region of interest" description="Disordered" evidence="1">
    <location>
        <begin position="1"/>
        <end position="21"/>
    </location>
</feature>
<feature type="region of interest" description="Disordered" evidence="1">
    <location>
        <begin position="55"/>
        <end position="114"/>
    </location>
</feature>
<feature type="compositionally biased region" description="Polar residues" evidence="1">
    <location>
        <begin position="97"/>
        <end position="114"/>
    </location>
</feature>
<sequence>MLAARTIASSSRIPLGRSARSVTARHCRQLSSSTQTHLALFKWLSGKFCSPEFSQTSSVSPSTSSSSASATASSPSETTTRTTSSTITANSAVPISHITTSQAAPAPSDPTTKANTEAIVQGKMLARDQELLNKLLDREGGSAGVSIVNGRYEEGLGPETKKNMFRLI</sequence>
<protein>
    <submittedName>
        <fullName evidence="2">Uncharacterized protein</fullName>
    </submittedName>
</protein>
<name>A0A5C3DPE9_9BASI</name>